<feature type="transmembrane region" description="Helical" evidence="1">
    <location>
        <begin position="90"/>
        <end position="107"/>
    </location>
</feature>
<accession>A0A9X3M877</accession>
<dbReference type="EMBL" id="JAKMUV010000009">
    <property type="protein sequence ID" value="MCZ9305438.1"/>
    <property type="molecule type" value="Genomic_DNA"/>
</dbReference>
<evidence type="ECO:0000259" key="2">
    <source>
        <dbReference type="Pfam" id="PF08044"/>
    </source>
</evidence>
<evidence type="ECO:0000313" key="3">
    <source>
        <dbReference type="EMBL" id="MCZ9305438.1"/>
    </source>
</evidence>
<dbReference type="InterPro" id="IPR012551">
    <property type="entry name" value="DUF1707_SHOCT-like"/>
</dbReference>
<dbReference type="AlphaFoldDB" id="A0A9X3M877"/>
<keyword evidence="1" id="KW-0812">Transmembrane</keyword>
<dbReference type="Pfam" id="PF08044">
    <property type="entry name" value="DUF1707"/>
    <property type="match status" value="1"/>
</dbReference>
<sequence length="193" mass="22376">MNEPSRRHIRISDVDRSNAISTLGEHFADGRLTMTEYEERVQQATAAVSEGELEQIFSDLPKLEASRELVPYYSAREIDRLYRSGRNVRLGLLLSTVIGSSALAMLLNSMWEHSTILLLFIPAVFVMLYVMKVGPQNWYDPSPKQLERQRFRELKMQQRAQQAQWKFERKQRTHQLTSSAMKFAQKRLNGTGQ</sequence>
<dbReference type="PANTHER" id="PTHR40763:SF4">
    <property type="entry name" value="DUF1707 DOMAIN-CONTAINING PROTEIN"/>
    <property type="match status" value="1"/>
</dbReference>
<dbReference type="PANTHER" id="PTHR40763">
    <property type="entry name" value="MEMBRANE PROTEIN-RELATED"/>
    <property type="match status" value="1"/>
</dbReference>
<organism evidence="3 4">
    <name type="scientific">Corynebacterium macclintockiae</name>
    <dbReference type="NCBI Taxonomy" id="2913501"/>
    <lineage>
        <taxon>Bacteria</taxon>
        <taxon>Bacillati</taxon>
        <taxon>Actinomycetota</taxon>
        <taxon>Actinomycetes</taxon>
        <taxon>Mycobacteriales</taxon>
        <taxon>Corynebacteriaceae</taxon>
        <taxon>Corynebacterium</taxon>
    </lineage>
</organism>
<reference evidence="3" key="1">
    <citation type="submission" date="2022-02" db="EMBL/GenBank/DDBJ databases">
        <title>Corynebacterium sp. from urogenital microbiome.</title>
        <authorList>
            <person name="Cappelli E.A."/>
            <person name="Ribeiro T.G."/>
            <person name="Peixe L."/>
        </authorList>
    </citation>
    <scope>NUCLEOTIDE SEQUENCE</scope>
    <source>
        <strain evidence="3">C9Ua_112</strain>
    </source>
</reference>
<evidence type="ECO:0000256" key="1">
    <source>
        <dbReference type="SAM" id="Phobius"/>
    </source>
</evidence>
<protein>
    <submittedName>
        <fullName evidence="3">DUF1707 domain-containing protein</fullName>
    </submittedName>
</protein>
<dbReference type="Proteomes" id="UP001146505">
    <property type="component" value="Unassembled WGS sequence"/>
</dbReference>
<keyword evidence="1" id="KW-1133">Transmembrane helix</keyword>
<comment type="caution">
    <text evidence="3">The sequence shown here is derived from an EMBL/GenBank/DDBJ whole genome shotgun (WGS) entry which is preliminary data.</text>
</comment>
<proteinExistence type="predicted"/>
<gene>
    <name evidence="3" type="ORF">L8U58_07865</name>
</gene>
<dbReference type="RefSeq" id="WP_269955073.1">
    <property type="nucleotide sequence ID" value="NZ_JAKMUV010000009.1"/>
</dbReference>
<feature type="domain" description="DUF1707" evidence="2">
    <location>
        <begin position="9"/>
        <end position="61"/>
    </location>
</feature>
<dbReference type="GeneID" id="301813465"/>
<name>A0A9X3M877_9CORY</name>
<keyword evidence="1" id="KW-0472">Membrane</keyword>
<keyword evidence="4" id="KW-1185">Reference proteome</keyword>
<feature type="transmembrane region" description="Helical" evidence="1">
    <location>
        <begin position="113"/>
        <end position="131"/>
    </location>
</feature>
<evidence type="ECO:0000313" key="4">
    <source>
        <dbReference type="Proteomes" id="UP001146505"/>
    </source>
</evidence>